<dbReference type="InterPro" id="IPR016720">
    <property type="entry name" value="PC_Trfase_euk"/>
</dbReference>
<organism evidence="19 20">
    <name type="scientific">Myxozyma melibiosi</name>
    <dbReference type="NCBI Taxonomy" id="54550"/>
    <lineage>
        <taxon>Eukaryota</taxon>
        <taxon>Fungi</taxon>
        <taxon>Dikarya</taxon>
        <taxon>Ascomycota</taxon>
        <taxon>Saccharomycotina</taxon>
        <taxon>Lipomycetes</taxon>
        <taxon>Lipomycetales</taxon>
        <taxon>Lipomycetaceae</taxon>
        <taxon>Myxozyma</taxon>
    </lineage>
</organism>
<comment type="pathway">
    <text evidence="4">Lipid metabolism.</text>
</comment>
<evidence type="ECO:0000256" key="7">
    <source>
        <dbReference type="ARBA" id="ARBA00022516"/>
    </source>
</evidence>
<name>A0ABR1F6W6_9ASCO</name>
<evidence type="ECO:0000256" key="6">
    <source>
        <dbReference type="ARBA" id="ARBA00012487"/>
    </source>
</evidence>
<reference evidence="19 20" key="1">
    <citation type="submission" date="2024-03" db="EMBL/GenBank/DDBJ databases">
        <title>Genome-scale model development and genomic sequencing of the oleaginous clade Lipomyces.</title>
        <authorList>
            <consortium name="Lawrence Berkeley National Laboratory"/>
            <person name="Czajka J.J."/>
            <person name="Han Y."/>
            <person name="Kim J."/>
            <person name="Mondo S.J."/>
            <person name="Hofstad B.A."/>
            <person name="Robles A."/>
            <person name="Haridas S."/>
            <person name="Riley R."/>
            <person name="LaButti K."/>
            <person name="Pangilinan J."/>
            <person name="Andreopoulos W."/>
            <person name="Lipzen A."/>
            <person name="Yan J."/>
            <person name="Wang M."/>
            <person name="Ng V."/>
            <person name="Grigoriev I.V."/>
            <person name="Spatafora J.W."/>
            <person name="Magnuson J.K."/>
            <person name="Baker S.E."/>
            <person name="Pomraning K.R."/>
        </authorList>
    </citation>
    <scope>NUCLEOTIDE SEQUENCE [LARGE SCALE GENOMIC DNA]</scope>
    <source>
        <strain evidence="19 20">Phaff 52-87</strain>
    </source>
</reference>
<dbReference type="EC" id="2.7.7.41" evidence="6 16"/>
<keyword evidence="10 16" id="KW-0548">Nucleotidyltransferase</keyword>
<evidence type="ECO:0000256" key="18">
    <source>
        <dbReference type="SAM" id="MobiDB-lite"/>
    </source>
</evidence>
<evidence type="ECO:0000256" key="11">
    <source>
        <dbReference type="ARBA" id="ARBA00022989"/>
    </source>
</evidence>
<proteinExistence type="inferred from homology"/>
<dbReference type="RefSeq" id="XP_064768612.1">
    <property type="nucleotide sequence ID" value="XM_064912600.1"/>
</dbReference>
<feature type="transmembrane region" description="Helical" evidence="16">
    <location>
        <begin position="81"/>
        <end position="101"/>
    </location>
</feature>
<evidence type="ECO:0000313" key="19">
    <source>
        <dbReference type="EMBL" id="KAK7205579.1"/>
    </source>
</evidence>
<evidence type="ECO:0000256" key="16">
    <source>
        <dbReference type="PIRNR" id="PIRNR018269"/>
    </source>
</evidence>
<keyword evidence="20" id="KW-1185">Reference proteome</keyword>
<evidence type="ECO:0000256" key="10">
    <source>
        <dbReference type="ARBA" id="ARBA00022695"/>
    </source>
</evidence>
<dbReference type="EMBL" id="JBBJBU010000005">
    <property type="protein sequence ID" value="KAK7205579.1"/>
    <property type="molecule type" value="Genomic_DNA"/>
</dbReference>
<evidence type="ECO:0000256" key="4">
    <source>
        <dbReference type="ARBA" id="ARBA00005189"/>
    </source>
</evidence>
<comment type="catalytic activity">
    <reaction evidence="1 16 17">
        <text>a 1,2-diacyl-sn-glycero-3-phosphate + CTP + H(+) = a CDP-1,2-diacyl-sn-glycerol + diphosphate</text>
        <dbReference type="Rhea" id="RHEA:16229"/>
        <dbReference type="ChEBI" id="CHEBI:15378"/>
        <dbReference type="ChEBI" id="CHEBI:33019"/>
        <dbReference type="ChEBI" id="CHEBI:37563"/>
        <dbReference type="ChEBI" id="CHEBI:58332"/>
        <dbReference type="ChEBI" id="CHEBI:58608"/>
        <dbReference type="EC" id="2.7.7.41"/>
    </reaction>
</comment>
<keyword evidence="12 16" id="KW-0443">Lipid metabolism</keyword>
<keyword evidence="8 16" id="KW-0808">Transferase</keyword>
<dbReference type="InterPro" id="IPR000374">
    <property type="entry name" value="PC_trans"/>
</dbReference>
<accession>A0ABR1F6W6</accession>
<evidence type="ECO:0000256" key="5">
    <source>
        <dbReference type="ARBA" id="ARBA00010185"/>
    </source>
</evidence>
<evidence type="ECO:0000256" key="3">
    <source>
        <dbReference type="ARBA" id="ARBA00005119"/>
    </source>
</evidence>
<evidence type="ECO:0000256" key="12">
    <source>
        <dbReference type="ARBA" id="ARBA00023098"/>
    </source>
</evidence>
<feature type="transmembrane region" description="Helical" evidence="16">
    <location>
        <begin position="57"/>
        <end position="75"/>
    </location>
</feature>
<keyword evidence="11 16" id="KW-1133">Transmembrane helix</keyword>
<keyword evidence="15 16" id="KW-1208">Phospholipid metabolism</keyword>
<feature type="transmembrane region" description="Helical" evidence="16">
    <location>
        <begin position="116"/>
        <end position="136"/>
    </location>
</feature>
<feature type="compositionally biased region" description="Low complexity" evidence="18">
    <location>
        <begin position="1"/>
        <end position="16"/>
    </location>
</feature>
<comment type="pathway">
    <text evidence="3 16 17">Phospholipid metabolism; CDP-diacylglycerol biosynthesis; CDP-diacylglycerol from sn-glycerol 3-phosphate: step 3/3.</text>
</comment>
<sequence>MPAKRAAAAETVAVGAPSTRSATKKKNAANGQSGGSIVKTTADPPAPTEREKKIQNLIVRTIWSVVMIFGFFALLAAGHFWVIALVFGLQLLAYSEVIALADEPMRQRALPYGKTLNWYFLASTVYYLYGETVLYYFEEVLLVDKVLFPFAIHHRFISYMLYIIGFMMFVSTLEKGHYQYQFMQFAFTHVALLLIIVQAHFIVKNIMAGMFWFFLPASLVIINDIFAYLCGITFGRTPLIKISPKKTVEGFVGAWIWTVVIGLALSYFLVQWPYMICPPADFSLSAFSEFTCTPNPVFVKQVYAVPAFLQPLLHRPTLMIEPIHFHVAIMATFASLSAPYGGFFASGIKRAFGIKDFGDTIPGHGGITDRMDCQFLMGFFSYMYYSSFIATHKQAVDVVLATAISGLSSQEQVQLVHALQRYLHNQGHVGKDLLQCIAN</sequence>
<keyword evidence="9 16" id="KW-0812">Transmembrane</keyword>
<gene>
    <name evidence="19" type="ORF">BZA70DRAFT_278479</name>
</gene>
<feature type="transmembrane region" description="Helical" evidence="16">
    <location>
        <begin position="323"/>
        <end position="345"/>
    </location>
</feature>
<keyword evidence="7 16" id="KW-0444">Lipid biosynthesis</keyword>
<evidence type="ECO:0000256" key="15">
    <source>
        <dbReference type="ARBA" id="ARBA00023264"/>
    </source>
</evidence>
<evidence type="ECO:0000256" key="9">
    <source>
        <dbReference type="ARBA" id="ARBA00022692"/>
    </source>
</evidence>
<comment type="subcellular location">
    <subcellularLocation>
        <location evidence="2">Membrane</location>
        <topology evidence="2">Multi-pass membrane protein</topology>
    </subcellularLocation>
</comment>
<evidence type="ECO:0000256" key="13">
    <source>
        <dbReference type="ARBA" id="ARBA00023136"/>
    </source>
</evidence>
<dbReference type="PIRSF" id="PIRSF018269">
    <property type="entry name" value="PC_trans_euk"/>
    <property type="match status" value="1"/>
</dbReference>
<feature type="region of interest" description="Disordered" evidence="18">
    <location>
        <begin position="1"/>
        <end position="48"/>
    </location>
</feature>
<protein>
    <recommendedName>
        <fullName evidence="6 16">Phosphatidate cytidylyltransferase</fullName>
        <ecNumber evidence="6 16">2.7.7.41</ecNumber>
    </recommendedName>
</protein>
<dbReference type="GeneID" id="90038112"/>
<keyword evidence="13 16" id="KW-0472">Membrane</keyword>
<evidence type="ECO:0000256" key="2">
    <source>
        <dbReference type="ARBA" id="ARBA00004141"/>
    </source>
</evidence>
<dbReference type="PANTHER" id="PTHR13773">
    <property type="entry name" value="PHOSPHATIDATE CYTIDYLYLTRANSFERASE"/>
    <property type="match status" value="1"/>
</dbReference>
<dbReference type="PANTHER" id="PTHR13773:SF8">
    <property type="entry name" value="PHOSPHATIDATE CYTIDYLYLTRANSFERASE, PHOTORECEPTOR-SPECIFIC"/>
    <property type="match status" value="1"/>
</dbReference>
<evidence type="ECO:0000256" key="17">
    <source>
        <dbReference type="RuleBase" id="RU003938"/>
    </source>
</evidence>
<evidence type="ECO:0000256" key="14">
    <source>
        <dbReference type="ARBA" id="ARBA00023209"/>
    </source>
</evidence>
<feature type="transmembrane region" description="Helical" evidence="16">
    <location>
        <begin position="209"/>
        <end position="230"/>
    </location>
</feature>
<dbReference type="Pfam" id="PF01148">
    <property type="entry name" value="CTP_transf_1"/>
    <property type="match status" value="1"/>
</dbReference>
<feature type="transmembrane region" description="Helical" evidence="16">
    <location>
        <begin position="185"/>
        <end position="203"/>
    </location>
</feature>
<evidence type="ECO:0000313" key="20">
    <source>
        <dbReference type="Proteomes" id="UP001498771"/>
    </source>
</evidence>
<dbReference type="PROSITE" id="PS01315">
    <property type="entry name" value="CDS"/>
    <property type="match status" value="1"/>
</dbReference>
<comment type="caution">
    <text evidence="19">The sequence shown here is derived from an EMBL/GenBank/DDBJ whole genome shotgun (WGS) entry which is preliminary data.</text>
</comment>
<dbReference type="Proteomes" id="UP001498771">
    <property type="component" value="Unassembled WGS sequence"/>
</dbReference>
<evidence type="ECO:0000256" key="8">
    <source>
        <dbReference type="ARBA" id="ARBA00022679"/>
    </source>
</evidence>
<feature type="transmembrane region" description="Helical" evidence="16">
    <location>
        <begin position="251"/>
        <end position="270"/>
    </location>
</feature>
<comment type="similarity">
    <text evidence="5 16 17">Belongs to the CDS family.</text>
</comment>
<keyword evidence="14 16" id="KW-0594">Phospholipid biosynthesis</keyword>
<evidence type="ECO:0000256" key="1">
    <source>
        <dbReference type="ARBA" id="ARBA00001698"/>
    </source>
</evidence>
<feature type="transmembrane region" description="Helical" evidence="16">
    <location>
        <begin position="156"/>
        <end position="173"/>
    </location>
</feature>
<dbReference type="GO" id="GO:0016779">
    <property type="term" value="F:nucleotidyltransferase activity"/>
    <property type="evidence" value="ECO:0007669"/>
    <property type="project" value="UniProtKB-KW"/>
</dbReference>